<dbReference type="FunFam" id="2.60.40.10:FF:000005">
    <property type="entry name" value="Neuronal cell adhesion molecule"/>
    <property type="match status" value="1"/>
</dbReference>
<keyword evidence="4" id="KW-0336">GPI-anchor</keyword>
<evidence type="ECO:0000256" key="10">
    <source>
        <dbReference type="ARBA" id="ARBA00023180"/>
    </source>
</evidence>
<dbReference type="InParanoid" id="A0A4W3IY09"/>
<dbReference type="PANTHER" id="PTHR44170">
    <property type="entry name" value="PROTEIN SIDEKICK"/>
    <property type="match status" value="1"/>
</dbReference>
<evidence type="ECO:0000256" key="7">
    <source>
        <dbReference type="ARBA" id="ARBA00022889"/>
    </source>
</evidence>
<evidence type="ECO:0000256" key="8">
    <source>
        <dbReference type="ARBA" id="ARBA00023136"/>
    </source>
</evidence>
<keyword evidence="5 13" id="KW-0732">Signal</keyword>
<feature type="domain" description="Fibronectin type-III" evidence="15">
    <location>
        <begin position="810"/>
        <end position="902"/>
    </location>
</feature>
<evidence type="ECO:0000259" key="14">
    <source>
        <dbReference type="PROSITE" id="PS50835"/>
    </source>
</evidence>
<keyword evidence="10" id="KW-0325">Glycoprotein</keyword>
<dbReference type="InterPro" id="IPR036179">
    <property type="entry name" value="Ig-like_dom_sf"/>
</dbReference>
<accession>A0A4W3IY09</accession>
<dbReference type="FunFam" id="2.60.40.10:FF:000052">
    <property type="entry name" value="Contactin 1"/>
    <property type="match status" value="1"/>
</dbReference>
<dbReference type="SMART" id="SM00408">
    <property type="entry name" value="IGc2"/>
    <property type="match status" value="5"/>
</dbReference>
<feature type="domain" description="Ig-like" evidence="14">
    <location>
        <begin position="414"/>
        <end position="501"/>
    </location>
</feature>
<dbReference type="FunFam" id="2.60.40.10:FF:000047">
    <property type="entry name" value="Contactin 1"/>
    <property type="match status" value="1"/>
</dbReference>
<dbReference type="GO" id="GO:0098552">
    <property type="term" value="C:side of membrane"/>
    <property type="evidence" value="ECO:0007669"/>
    <property type="project" value="UniProtKB-KW"/>
</dbReference>
<reference evidence="17" key="2">
    <citation type="journal article" date="2007" name="PLoS Biol.">
        <title>Survey sequencing and comparative analysis of the elephant shark (Callorhinchus milii) genome.</title>
        <authorList>
            <person name="Venkatesh B."/>
            <person name="Kirkness E.F."/>
            <person name="Loh Y.H."/>
            <person name="Halpern A.L."/>
            <person name="Lee A.P."/>
            <person name="Johnson J."/>
            <person name="Dandona N."/>
            <person name="Viswanathan L.D."/>
            <person name="Tay A."/>
            <person name="Venter J.C."/>
            <person name="Strausberg R.L."/>
            <person name="Brenner S."/>
        </authorList>
    </citation>
    <scope>NUCLEOTIDE SEQUENCE [LARGE SCALE GENOMIC DNA]</scope>
</reference>
<dbReference type="FunFam" id="2.60.40.10:FF:000064">
    <property type="entry name" value="Contactin 1"/>
    <property type="match status" value="1"/>
</dbReference>
<evidence type="ECO:0000256" key="6">
    <source>
        <dbReference type="ARBA" id="ARBA00022737"/>
    </source>
</evidence>
<dbReference type="FunFam" id="2.60.40.10:FF:000028">
    <property type="entry name" value="Neuronal cell adhesion molecule"/>
    <property type="match status" value="1"/>
</dbReference>
<dbReference type="FunFam" id="2.60.40.10:FF:000035">
    <property type="entry name" value="Contactin 1"/>
    <property type="match status" value="1"/>
</dbReference>
<comment type="subcellular location">
    <subcellularLocation>
        <location evidence="1">Cell membrane</location>
        <topology evidence="1">Lipid-anchor</topology>
        <topology evidence="1">GPI-anchor</topology>
    </subcellularLocation>
</comment>
<evidence type="ECO:0000256" key="1">
    <source>
        <dbReference type="ARBA" id="ARBA00004609"/>
    </source>
</evidence>
<dbReference type="PANTHER" id="PTHR44170:SF10">
    <property type="entry name" value="CONTACTIN-1"/>
    <property type="match status" value="1"/>
</dbReference>
<reference evidence="16" key="5">
    <citation type="submission" date="2025-09" db="UniProtKB">
        <authorList>
            <consortium name="Ensembl"/>
        </authorList>
    </citation>
    <scope>IDENTIFICATION</scope>
</reference>
<comment type="similarity">
    <text evidence="2">Belongs to the immunoglobulin superfamily. Contactin family.</text>
</comment>
<dbReference type="SUPFAM" id="SSF49265">
    <property type="entry name" value="Fibronectin type III"/>
    <property type="match status" value="2"/>
</dbReference>
<dbReference type="SMART" id="SM00060">
    <property type="entry name" value="FN3"/>
    <property type="match status" value="4"/>
</dbReference>
<dbReference type="InterPro" id="IPR003961">
    <property type="entry name" value="FN3_dom"/>
</dbReference>
<keyword evidence="11" id="KW-0449">Lipoprotein</keyword>
<dbReference type="InterPro" id="IPR003599">
    <property type="entry name" value="Ig_sub"/>
</dbReference>
<evidence type="ECO:0000313" key="17">
    <source>
        <dbReference type="Proteomes" id="UP000314986"/>
    </source>
</evidence>
<evidence type="ECO:0000256" key="12">
    <source>
        <dbReference type="ARBA" id="ARBA00023319"/>
    </source>
</evidence>
<dbReference type="GO" id="GO:0007411">
    <property type="term" value="P:axon guidance"/>
    <property type="evidence" value="ECO:0007669"/>
    <property type="project" value="TreeGrafter"/>
</dbReference>
<dbReference type="GO" id="GO:0030424">
    <property type="term" value="C:axon"/>
    <property type="evidence" value="ECO:0007669"/>
    <property type="project" value="TreeGrafter"/>
</dbReference>
<dbReference type="STRING" id="7868.ENSCMIP00000032246"/>
<dbReference type="InterPro" id="IPR013783">
    <property type="entry name" value="Ig-like_fold"/>
</dbReference>
<evidence type="ECO:0000256" key="3">
    <source>
        <dbReference type="ARBA" id="ARBA00022475"/>
    </source>
</evidence>
<reference evidence="16" key="4">
    <citation type="submission" date="2025-08" db="UniProtKB">
        <authorList>
            <consortium name="Ensembl"/>
        </authorList>
    </citation>
    <scope>IDENTIFICATION</scope>
</reference>
<feature type="chain" id="PRO_5021414961" evidence="13">
    <location>
        <begin position="24"/>
        <end position="1034"/>
    </location>
</feature>
<reference evidence="17" key="3">
    <citation type="journal article" date="2014" name="Nature">
        <title>Elephant shark genome provides unique insights into gnathostome evolution.</title>
        <authorList>
            <consortium name="International Elephant Shark Genome Sequencing Consortium"/>
            <person name="Venkatesh B."/>
            <person name="Lee A.P."/>
            <person name="Ravi V."/>
            <person name="Maurya A.K."/>
            <person name="Lian M.M."/>
            <person name="Swann J.B."/>
            <person name="Ohta Y."/>
            <person name="Flajnik M.F."/>
            <person name="Sutoh Y."/>
            <person name="Kasahara M."/>
            <person name="Hoon S."/>
            <person name="Gangu V."/>
            <person name="Roy S.W."/>
            <person name="Irimia M."/>
            <person name="Korzh V."/>
            <person name="Kondrychyn I."/>
            <person name="Lim Z.W."/>
            <person name="Tay B.H."/>
            <person name="Tohari S."/>
            <person name="Kong K.W."/>
            <person name="Ho S."/>
            <person name="Lorente-Galdos B."/>
            <person name="Quilez J."/>
            <person name="Marques-Bonet T."/>
            <person name="Raney B.J."/>
            <person name="Ingham P.W."/>
            <person name="Tay A."/>
            <person name="Hillier L.W."/>
            <person name="Minx P."/>
            <person name="Boehm T."/>
            <person name="Wilson R.K."/>
            <person name="Brenner S."/>
            <person name="Warren W.C."/>
        </authorList>
    </citation>
    <scope>NUCLEOTIDE SEQUENCE [LARGE SCALE GENOMIC DNA]</scope>
</reference>
<dbReference type="FunFam" id="2.60.40.10:FF:000044">
    <property type="entry name" value="Contactin 1"/>
    <property type="match status" value="1"/>
</dbReference>
<feature type="domain" description="Fibronectin type-III" evidence="15">
    <location>
        <begin position="605"/>
        <end position="703"/>
    </location>
</feature>
<reference evidence="17" key="1">
    <citation type="journal article" date="2006" name="Science">
        <title>Ancient noncoding elements conserved in the human genome.</title>
        <authorList>
            <person name="Venkatesh B."/>
            <person name="Kirkness E.F."/>
            <person name="Loh Y.H."/>
            <person name="Halpern A.L."/>
            <person name="Lee A.P."/>
            <person name="Johnson J."/>
            <person name="Dandona N."/>
            <person name="Viswanathan L.D."/>
            <person name="Tay A."/>
            <person name="Venter J.C."/>
            <person name="Strausberg R.L."/>
            <person name="Brenner S."/>
        </authorList>
    </citation>
    <scope>NUCLEOTIDE SEQUENCE [LARGE SCALE GENOMIC DNA]</scope>
</reference>
<dbReference type="Gene3D" id="2.60.40.10">
    <property type="entry name" value="Immunoglobulins"/>
    <property type="match status" value="10"/>
</dbReference>
<keyword evidence="6" id="KW-0677">Repeat</keyword>
<evidence type="ECO:0000256" key="9">
    <source>
        <dbReference type="ARBA" id="ARBA00023157"/>
    </source>
</evidence>
<sequence>MISAFGVLYVNLLTIVVPKALEAQCINRLCIVIAEDSKQYGPVFEEQPMPTIYPEESEEAKVSLNCRARANPPAIYRWKLDNRDINMDDTRYSMVGGNLIINNPIKRKDRGKYQCMATNNYGTIISTEAELQFGYLDRFSVDERPSVTVREGVGVMLMCAAPPHFPDDLTYRWLLNEFPKFIISDDRRFVSQSTGNLYISKVKSTDIGNYSCIVTSPSISKSVFSKYISLIPQTDGEGAMKRYPADIRIRFTDTQVLMGQNLTLECFALGNPIPEITWKKIDGSLPSSAELSTFSSVLKLINIQPEDEGIYECEARNSKGKDKIEGRITVHAHPYWVHPINDTVKDIKSDLIWPCEAKGKPQPTYKWLRNGETTYGLKILRLTLEDSGMYQCVAENKHGSIYSNAELKVLALSPDFKLNPVKKKLLAARGGKVIIECKPKAAPKPTFTWSKGTELLRNSSRMSIGFDGSLEIRDVTETDKGSYTCFAVNDRGKANSTGTLSITEATKITLAPSNIDVTVGENATMECHASNDPTLDLTFIWSTNGYPVDFDKEKDYFERNEEAGGELIIKNAQLRHAGKYTCTAQTIVDSTSASADLVVRGPPGPPGGVRVEDIKDTFVALSWSRGTDNHSPISKYTIQWKFFDADEWKDAKTDPQNIEGNMETAKVVDLIPWMDYEFRIVATNTLGPGEPSLPSAKVRTLEAAPTVAPSDVGGGGGNHRELTVTWTPLPREYHYGSNFGYIVAFKPSAEKEWRKVTVSKPDANRYVHKDDSMSPYTPFEVKVKAFNNRGDGPFSLTAIIYSAEDEPSEAPPQVAVRSTSSTEIEVAWKPVSPQSVDGYEIRYRKFIDNEAAAHRVRTVGYNLTARVKDLKPDTWYHVEVRAYNKAGAGPPSRTVQVVTKKGPPSQPPKIVSVTPIGTHFQIVWEGVTALSNESNVEGYKVLYRRDGTVNGTLLQTLNHNIDIPVYDEGDYIVEVRAYSEGGDGAVDVSPGVLANNPPNKIGYSLHYCLWTLFRPQNTQSSHFTVYPVKSFETS</sequence>
<dbReference type="Pfam" id="PF13927">
    <property type="entry name" value="Ig_3"/>
    <property type="match status" value="5"/>
</dbReference>
<keyword evidence="9" id="KW-1015">Disulfide bond</keyword>
<evidence type="ECO:0000256" key="5">
    <source>
        <dbReference type="ARBA" id="ARBA00022729"/>
    </source>
</evidence>
<keyword evidence="17" id="KW-1185">Reference proteome</keyword>
<evidence type="ECO:0000313" key="16">
    <source>
        <dbReference type="Ensembl" id="ENSCMIP00000032246.1"/>
    </source>
</evidence>
<dbReference type="GO" id="GO:0098632">
    <property type="term" value="F:cell-cell adhesion mediator activity"/>
    <property type="evidence" value="ECO:0007669"/>
    <property type="project" value="TreeGrafter"/>
</dbReference>
<dbReference type="Proteomes" id="UP000314986">
    <property type="component" value="Unassembled WGS sequence"/>
</dbReference>
<name>A0A4W3IY09_CALMI</name>
<evidence type="ECO:0000256" key="4">
    <source>
        <dbReference type="ARBA" id="ARBA00022622"/>
    </source>
</evidence>
<feature type="signal peptide" evidence="13">
    <location>
        <begin position="1"/>
        <end position="23"/>
    </location>
</feature>
<dbReference type="FunFam" id="2.60.40.10:FF:000054">
    <property type="entry name" value="Contactin 1"/>
    <property type="match status" value="1"/>
</dbReference>
<organism evidence="16 17">
    <name type="scientific">Callorhinchus milii</name>
    <name type="common">Ghost shark</name>
    <dbReference type="NCBI Taxonomy" id="7868"/>
    <lineage>
        <taxon>Eukaryota</taxon>
        <taxon>Metazoa</taxon>
        <taxon>Chordata</taxon>
        <taxon>Craniata</taxon>
        <taxon>Vertebrata</taxon>
        <taxon>Chondrichthyes</taxon>
        <taxon>Holocephali</taxon>
        <taxon>Chimaeriformes</taxon>
        <taxon>Callorhinchidae</taxon>
        <taxon>Callorhinchus</taxon>
    </lineage>
</organism>
<feature type="domain" description="Ig-like" evidence="14">
    <location>
        <begin position="355"/>
        <end position="408"/>
    </location>
</feature>
<dbReference type="FunFam" id="2.60.40.10:FF:000004">
    <property type="entry name" value="DCC isoform 1"/>
    <property type="match status" value="2"/>
</dbReference>
<dbReference type="Pfam" id="PF00041">
    <property type="entry name" value="fn3"/>
    <property type="match status" value="3"/>
</dbReference>
<feature type="domain" description="Ig-like" evidence="14">
    <location>
        <begin position="244"/>
        <end position="329"/>
    </location>
</feature>
<protein>
    <submittedName>
        <fullName evidence="16">Contactin 1</fullName>
    </submittedName>
</protein>
<dbReference type="CDD" id="cd00063">
    <property type="entry name" value="FN3"/>
    <property type="match status" value="4"/>
</dbReference>
<feature type="domain" description="Fibronectin type-III" evidence="15">
    <location>
        <begin position="708"/>
        <end position="805"/>
    </location>
</feature>
<dbReference type="Pfam" id="PF07679">
    <property type="entry name" value="I-set"/>
    <property type="match status" value="1"/>
</dbReference>
<dbReference type="AlphaFoldDB" id="A0A4W3IY09"/>
<dbReference type="PROSITE" id="PS50835">
    <property type="entry name" value="IG_LIKE"/>
    <property type="match status" value="6"/>
</dbReference>
<evidence type="ECO:0000259" key="15">
    <source>
        <dbReference type="PROSITE" id="PS50853"/>
    </source>
</evidence>
<proteinExistence type="inferred from homology"/>
<feature type="domain" description="Ig-like" evidence="14">
    <location>
        <begin position="137"/>
        <end position="229"/>
    </location>
</feature>
<dbReference type="Ensembl" id="ENSCMIT00000032737.1">
    <property type="protein sequence ID" value="ENSCMIP00000032246.1"/>
    <property type="gene ID" value="ENSCMIG00000013199.1"/>
</dbReference>
<keyword evidence="12" id="KW-0393">Immunoglobulin domain</keyword>
<dbReference type="GO" id="GO:0005886">
    <property type="term" value="C:plasma membrane"/>
    <property type="evidence" value="ECO:0007669"/>
    <property type="project" value="UniProtKB-SubCell"/>
</dbReference>
<evidence type="ECO:0000256" key="13">
    <source>
        <dbReference type="SAM" id="SignalP"/>
    </source>
</evidence>
<dbReference type="FunCoup" id="A0A4W3IY09">
    <property type="interactions" value="120"/>
</dbReference>
<evidence type="ECO:0000256" key="11">
    <source>
        <dbReference type="ARBA" id="ARBA00023288"/>
    </source>
</evidence>
<dbReference type="SUPFAM" id="SSF48726">
    <property type="entry name" value="Immunoglobulin"/>
    <property type="match status" value="6"/>
</dbReference>
<keyword evidence="3" id="KW-1003">Cell membrane</keyword>
<dbReference type="PROSITE" id="PS50853">
    <property type="entry name" value="FN3"/>
    <property type="match status" value="3"/>
</dbReference>
<dbReference type="InterPro" id="IPR013098">
    <property type="entry name" value="Ig_I-set"/>
</dbReference>
<dbReference type="InterPro" id="IPR036116">
    <property type="entry name" value="FN3_sf"/>
</dbReference>
<feature type="domain" description="Ig-like" evidence="14">
    <location>
        <begin position="506"/>
        <end position="598"/>
    </location>
</feature>
<dbReference type="SMART" id="SM00409">
    <property type="entry name" value="IG"/>
    <property type="match status" value="6"/>
</dbReference>
<dbReference type="InterPro" id="IPR007110">
    <property type="entry name" value="Ig-like_dom"/>
</dbReference>
<evidence type="ECO:0000256" key="2">
    <source>
        <dbReference type="ARBA" id="ARBA00009812"/>
    </source>
</evidence>
<feature type="domain" description="Ig-like" evidence="14">
    <location>
        <begin position="42"/>
        <end position="132"/>
    </location>
</feature>
<dbReference type="CDD" id="cd04969">
    <property type="entry name" value="Ig5_Contactin"/>
    <property type="match status" value="1"/>
</dbReference>
<keyword evidence="8" id="KW-0472">Membrane</keyword>
<dbReference type="GeneTree" id="ENSGT00940000155915"/>
<dbReference type="InterPro" id="IPR003598">
    <property type="entry name" value="Ig_sub2"/>
</dbReference>
<gene>
    <name evidence="16" type="primary">cntn1b</name>
</gene>
<keyword evidence="7" id="KW-0130">Cell adhesion</keyword>
<dbReference type="GO" id="GO:0007420">
    <property type="term" value="P:brain development"/>
    <property type="evidence" value="ECO:0007669"/>
    <property type="project" value="TreeGrafter"/>
</dbReference>